<evidence type="ECO:0000256" key="1">
    <source>
        <dbReference type="SAM" id="SignalP"/>
    </source>
</evidence>
<dbReference type="InterPro" id="IPR036770">
    <property type="entry name" value="Ankyrin_rpt-contain_sf"/>
</dbReference>
<name>A0ABU9N1P9_9FLAO</name>
<proteinExistence type="predicted"/>
<accession>A0ABU9N1P9</accession>
<protein>
    <submittedName>
        <fullName evidence="2">Ankyrin repeat domain-containing protein</fullName>
    </submittedName>
</protein>
<organism evidence="2 3">
    <name type="scientific">Flavobacterium aureirubrum</name>
    <dbReference type="NCBI Taxonomy" id="3133147"/>
    <lineage>
        <taxon>Bacteria</taxon>
        <taxon>Pseudomonadati</taxon>
        <taxon>Bacteroidota</taxon>
        <taxon>Flavobacteriia</taxon>
        <taxon>Flavobacteriales</taxon>
        <taxon>Flavobacteriaceae</taxon>
        <taxon>Flavobacterium</taxon>
    </lineage>
</organism>
<dbReference type="Gene3D" id="1.25.40.20">
    <property type="entry name" value="Ankyrin repeat-containing domain"/>
    <property type="match status" value="1"/>
</dbReference>
<dbReference type="InterPro" id="IPR002110">
    <property type="entry name" value="Ankyrin_rpt"/>
</dbReference>
<reference evidence="2 3" key="1">
    <citation type="submission" date="2024-03" db="EMBL/GenBank/DDBJ databases">
        <title>Two novel species of the genus Flavobacterium exhibiting potentially degradation of complex polysaccharides.</title>
        <authorList>
            <person name="Lian X."/>
        </authorList>
    </citation>
    <scope>NUCLEOTIDE SEQUENCE [LARGE SCALE GENOMIC DNA]</scope>
    <source>
        <strain evidence="3">j3</strain>
    </source>
</reference>
<dbReference type="Proteomes" id="UP001460072">
    <property type="component" value="Unassembled WGS sequence"/>
</dbReference>
<feature type="signal peptide" evidence="1">
    <location>
        <begin position="1"/>
        <end position="18"/>
    </location>
</feature>
<sequence>MKKYLIVFMLGIVLNSCALNLEQRGYNFDNFKKTPVWNLAKAVRADDAEKVTKILKNEKLEIDFKDPEYQQTLLALSIHNDKKNAFLALLKAGANPNLLLGNPANATPLIYGIENTMSLERVSNCDLFYVKSMLQFGADPNLEIKNPQPEYTFYNSFPLLVAIHANTARVNECLDLIKLLVDSGADINCCYRQPDSEICEGVLAVALSGNSMEILKCFVIEKKIAIPDTVSIIGGLDKSTQEAFSLREILTSKYYKYEDFESETGKHDRSQMRKTRDEILEYLDKVGK</sequence>
<dbReference type="SMART" id="SM00248">
    <property type="entry name" value="ANK"/>
    <property type="match status" value="3"/>
</dbReference>
<keyword evidence="1" id="KW-0732">Signal</keyword>
<keyword evidence="3" id="KW-1185">Reference proteome</keyword>
<evidence type="ECO:0000313" key="3">
    <source>
        <dbReference type="Proteomes" id="UP001460072"/>
    </source>
</evidence>
<feature type="chain" id="PRO_5047417702" evidence="1">
    <location>
        <begin position="19"/>
        <end position="288"/>
    </location>
</feature>
<comment type="caution">
    <text evidence="2">The sequence shown here is derived from an EMBL/GenBank/DDBJ whole genome shotgun (WGS) entry which is preliminary data.</text>
</comment>
<dbReference type="EMBL" id="JBCGDO010000003">
    <property type="protein sequence ID" value="MEM0541651.1"/>
    <property type="molecule type" value="Genomic_DNA"/>
</dbReference>
<dbReference type="SUPFAM" id="SSF48403">
    <property type="entry name" value="Ankyrin repeat"/>
    <property type="match status" value="1"/>
</dbReference>
<gene>
    <name evidence="2" type="ORF">WFZ85_03410</name>
</gene>
<evidence type="ECO:0000313" key="2">
    <source>
        <dbReference type="EMBL" id="MEM0541651.1"/>
    </source>
</evidence>
<dbReference type="RefSeq" id="WP_342694883.1">
    <property type="nucleotide sequence ID" value="NZ_JBCGDO010000003.1"/>
</dbReference>